<dbReference type="AlphaFoldDB" id="A0A5B6VM74"/>
<accession>A0A5B6VM74</accession>
<proteinExistence type="predicted"/>
<evidence type="ECO:0000313" key="2">
    <source>
        <dbReference type="Proteomes" id="UP000325315"/>
    </source>
</evidence>
<dbReference type="EMBL" id="SMMG02000006">
    <property type="protein sequence ID" value="KAA3470340.1"/>
    <property type="molecule type" value="Genomic_DNA"/>
</dbReference>
<dbReference type="Proteomes" id="UP000325315">
    <property type="component" value="Unassembled WGS sequence"/>
</dbReference>
<protein>
    <submittedName>
        <fullName evidence="1">Retrotransposon gag protein</fullName>
    </submittedName>
</protein>
<comment type="caution">
    <text evidence="1">The sequence shown here is derived from an EMBL/GenBank/DDBJ whole genome shotgun (WGS) entry which is preliminary data.</text>
</comment>
<name>A0A5B6VM74_9ROSI</name>
<evidence type="ECO:0000313" key="1">
    <source>
        <dbReference type="EMBL" id="KAA3470340.1"/>
    </source>
</evidence>
<organism evidence="1 2">
    <name type="scientific">Gossypium australe</name>
    <dbReference type="NCBI Taxonomy" id="47621"/>
    <lineage>
        <taxon>Eukaryota</taxon>
        <taxon>Viridiplantae</taxon>
        <taxon>Streptophyta</taxon>
        <taxon>Embryophyta</taxon>
        <taxon>Tracheophyta</taxon>
        <taxon>Spermatophyta</taxon>
        <taxon>Magnoliopsida</taxon>
        <taxon>eudicotyledons</taxon>
        <taxon>Gunneridae</taxon>
        <taxon>Pentapetalae</taxon>
        <taxon>rosids</taxon>
        <taxon>malvids</taxon>
        <taxon>Malvales</taxon>
        <taxon>Malvaceae</taxon>
        <taxon>Malvoideae</taxon>
        <taxon>Gossypium</taxon>
    </lineage>
</organism>
<reference evidence="2" key="1">
    <citation type="journal article" date="2019" name="Plant Biotechnol. J.">
        <title>Genome sequencing of the Australian wild diploid species Gossypium australe highlights disease resistance and delayed gland morphogenesis.</title>
        <authorList>
            <person name="Cai Y."/>
            <person name="Cai X."/>
            <person name="Wang Q."/>
            <person name="Wang P."/>
            <person name="Zhang Y."/>
            <person name="Cai C."/>
            <person name="Xu Y."/>
            <person name="Wang K."/>
            <person name="Zhou Z."/>
            <person name="Wang C."/>
            <person name="Geng S."/>
            <person name="Li B."/>
            <person name="Dong Q."/>
            <person name="Hou Y."/>
            <person name="Wang H."/>
            <person name="Ai P."/>
            <person name="Liu Z."/>
            <person name="Yi F."/>
            <person name="Sun M."/>
            <person name="An G."/>
            <person name="Cheng J."/>
            <person name="Zhang Y."/>
            <person name="Shi Q."/>
            <person name="Xie Y."/>
            <person name="Shi X."/>
            <person name="Chang Y."/>
            <person name="Huang F."/>
            <person name="Chen Y."/>
            <person name="Hong S."/>
            <person name="Mi L."/>
            <person name="Sun Q."/>
            <person name="Zhang L."/>
            <person name="Zhou B."/>
            <person name="Peng R."/>
            <person name="Zhang X."/>
            <person name="Liu F."/>
        </authorList>
    </citation>
    <scope>NUCLEOTIDE SEQUENCE [LARGE SCALE GENOMIC DNA]</scope>
    <source>
        <strain evidence="2">cv. PA1801</strain>
    </source>
</reference>
<dbReference type="OrthoDB" id="1305902at2759"/>
<sequence length="131" mass="15269">MFLERWKEKVSMRHGNVSKRLDVNARSGLDRAGGGVLMNRTYEDAYEIIENMALNSCEWPIERFTYGQKPAKVKAIQEDDKYQLNRIESTSTLSMHRGVKPLFHYINNHIEDINYIENKGGNPYLNTYNPN</sequence>
<keyword evidence="2" id="KW-1185">Reference proteome</keyword>
<gene>
    <name evidence="1" type="ORF">EPI10_016054</name>
</gene>